<dbReference type="InterPro" id="IPR007934">
    <property type="entry name" value="AbfB_ABD"/>
</dbReference>
<evidence type="ECO:0000313" key="4">
    <source>
        <dbReference type="Proteomes" id="UP001183643"/>
    </source>
</evidence>
<dbReference type="SUPFAM" id="SSF110221">
    <property type="entry name" value="AbfB domain"/>
    <property type="match status" value="1"/>
</dbReference>
<feature type="region of interest" description="Disordered" evidence="1">
    <location>
        <begin position="197"/>
        <end position="236"/>
    </location>
</feature>
<dbReference type="InterPro" id="IPR023346">
    <property type="entry name" value="Lysozyme-like_dom_sf"/>
</dbReference>
<proteinExistence type="predicted"/>
<name>A0AAE3YPH2_9ACTN</name>
<dbReference type="GO" id="GO:0046373">
    <property type="term" value="P:L-arabinose metabolic process"/>
    <property type="evidence" value="ECO:0007669"/>
    <property type="project" value="InterPro"/>
</dbReference>
<comment type="caution">
    <text evidence="3">The sequence shown here is derived from an EMBL/GenBank/DDBJ whole genome shotgun (WGS) entry which is preliminary data.</text>
</comment>
<keyword evidence="4" id="KW-1185">Reference proteome</keyword>
<organism evidence="3 4">
    <name type="scientific">Catenuloplanes atrovinosus</name>
    <dbReference type="NCBI Taxonomy" id="137266"/>
    <lineage>
        <taxon>Bacteria</taxon>
        <taxon>Bacillati</taxon>
        <taxon>Actinomycetota</taxon>
        <taxon>Actinomycetes</taxon>
        <taxon>Micromonosporales</taxon>
        <taxon>Micromonosporaceae</taxon>
        <taxon>Catenuloplanes</taxon>
    </lineage>
</organism>
<dbReference type="InterPro" id="IPR036195">
    <property type="entry name" value="AbfB_ABD_sf"/>
</dbReference>
<dbReference type="Pfam" id="PF05270">
    <property type="entry name" value="AbfB"/>
    <property type="match status" value="1"/>
</dbReference>
<reference evidence="3" key="1">
    <citation type="submission" date="2023-07" db="EMBL/GenBank/DDBJ databases">
        <title>Sequencing the genomes of 1000 actinobacteria strains.</title>
        <authorList>
            <person name="Klenk H.-P."/>
        </authorList>
    </citation>
    <scope>NUCLEOTIDE SEQUENCE</scope>
    <source>
        <strain evidence="3">DSM 44707</strain>
    </source>
</reference>
<dbReference type="CDD" id="cd23399">
    <property type="entry name" value="beta-trefoil_ABD_ABFB"/>
    <property type="match status" value="1"/>
</dbReference>
<feature type="domain" description="Alpha-L-arabinofuranosidase B arabinose-binding" evidence="2">
    <location>
        <begin position="253"/>
        <end position="384"/>
    </location>
</feature>
<dbReference type="RefSeq" id="WP_310369473.1">
    <property type="nucleotide sequence ID" value="NZ_JAVDYB010000001.1"/>
</dbReference>
<evidence type="ECO:0000259" key="2">
    <source>
        <dbReference type="Pfam" id="PF05270"/>
    </source>
</evidence>
<accession>A0AAE3YPH2</accession>
<feature type="compositionally biased region" description="Pro residues" evidence="1">
    <location>
        <begin position="204"/>
        <end position="215"/>
    </location>
</feature>
<dbReference type="Gene3D" id="1.10.530.10">
    <property type="match status" value="1"/>
</dbReference>
<evidence type="ECO:0000313" key="3">
    <source>
        <dbReference type="EMBL" id="MDR7277280.1"/>
    </source>
</evidence>
<dbReference type="EMBL" id="JAVDYB010000001">
    <property type="protein sequence ID" value="MDR7277280.1"/>
    <property type="molecule type" value="Genomic_DNA"/>
</dbReference>
<evidence type="ECO:0000256" key="1">
    <source>
        <dbReference type="SAM" id="MobiDB-lite"/>
    </source>
</evidence>
<gene>
    <name evidence="3" type="ORF">J2S41_004058</name>
</gene>
<dbReference type="Proteomes" id="UP001183643">
    <property type="component" value="Unassembled WGS sequence"/>
</dbReference>
<dbReference type="Gene3D" id="2.80.10.50">
    <property type="match status" value="1"/>
</dbReference>
<protein>
    <recommendedName>
        <fullName evidence="2">Alpha-L-arabinofuranosidase B arabinose-binding domain-containing protein</fullName>
    </recommendedName>
</protein>
<dbReference type="SUPFAM" id="SSF53955">
    <property type="entry name" value="Lysozyme-like"/>
    <property type="match status" value="1"/>
</dbReference>
<sequence length="389" mass="41698">MSSLRQRATALAAMALAVVIAAIGAFQWSAAIAESEKRPSTPLSAADVIAVVEAARSCPTVSAARLAAQLQANTAHSAPDRDGVGLTTAVWQRWMPWRDAGRDDRRAAITALAHHMCDLVGQVRVAGIPGDRWTAALAAYRAGLTAVKAVNGVPAQVREYVDLVNQYAAWYAKQPTLDGGGAAPNAGTTLNLAKPAVTSAAPKPTQPTAPSPARPAPSASRTTAAPPPAAPAPKAATPMARALLPTGVKRLLRAGNFPDRYLRFHDDEMMWLDTMTSGSTAVERADATFTVVPGFSDSACYSFAGPDNRYLRHWAYRVYMSPLENLEVFHGDITFCARPGAVEGSLMFESYNKPGHYLRHRNSEVWIDPYEDSDQFRTDSSFFVVSSLS</sequence>
<dbReference type="GO" id="GO:0046556">
    <property type="term" value="F:alpha-L-arabinofuranosidase activity"/>
    <property type="evidence" value="ECO:0007669"/>
    <property type="project" value="InterPro"/>
</dbReference>
<dbReference type="AlphaFoldDB" id="A0AAE3YPH2"/>